<organism evidence="4 5">
    <name type="scientific">Parvibium lacunae</name>
    <dbReference type="NCBI Taxonomy" id="1888893"/>
    <lineage>
        <taxon>Bacteria</taxon>
        <taxon>Pseudomonadati</taxon>
        <taxon>Pseudomonadota</taxon>
        <taxon>Betaproteobacteria</taxon>
        <taxon>Burkholderiales</taxon>
        <taxon>Alcaligenaceae</taxon>
        <taxon>Parvibium</taxon>
    </lineage>
</organism>
<dbReference type="PANTHER" id="PTHR12756">
    <property type="entry name" value="CYTOSOLIC CARBOXYPEPTIDASE"/>
    <property type="match status" value="1"/>
</dbReference>
<dbReference type="PANTHER" id="PTHR12756:SF11">
    <property type="entry name" value="CYTOSOLIC CARBOXYPEPTIDASE 1"/>
    <property type="match status" value="1"/>
</dbReference>
<reference evidence="4 5" key="1">
    <citation type="journal article" date="2018" name="Int. J. Syst. Evol. Microbiol.">
        <title>Parvibium lacunae gen. nov., sp. nov., a new member of the family Alcaligenaceae isolated from a freshwater pond.</title>
        <authorList>
            <person name="Chen W.M."/>
            <person name="Xie P.B."/>
            <person name="Hsu M.Y."/>
            <person name="Sheu S.Y."/>
        </authorList>
    </citation>
    <scope>NUCLEOTIDE SEQUENCE [LARGE SCALE GENOMIC DNA]</scope>
    <source>
        <strain evidence="4 5">KMB9</strain>
    </source>
</reference>
<dbReference type="AlphaFoldDB" id="A0A368L6M0"/>
<evidence type="ECO:0000259" key="3">
    <source>
        <dbReference type="PROSITE" id="PS52035"/>
    </source>
</evidence>
<dbReference type="Gene3D" id="2.60.40.3120">
    <property type="match status" value="1"/>
</dbReference>
<dbReference type="EMBL" id="QPGB01000001">
    <property type="protein sequence ID" value="RCS59320.1"/>
    <property type="molecule type" value="Genomic_DNA"/>
</dbReference>
<dbReference type="InterPro" id="IPR000834">
    <property type="entry name" value="Peptidase_M14"/>
</dbReference>
<keyword evidence="5" id="KW-1185">Reference proteome</keyword>
<dbReference type="GO" id="GO:0006508">
    <property type="term" value="P:proteolysis"/>
    <property type="evidence" value="ECO:0007669"/>
    <property type="project" value="InterPro"/>
</dbReference>
<accession>A0A368L6M0</accession>
<feature type="domain" description="Peptidase M14" evidence="3">
    <location>
        <begin position="119"/>
        <end position="379"/>
    </location>
</feature>
<dbReference type="RefSeq" id="WP_114401469.1">
    <property type="nucleotide sequence ID" value="NZ_QPGB01000001.1"/>
</dbReference>
<name>A0A368L6M0_9BURK</name>
<comment type="caution">
    <text evidence="4">The sequence shown here is derived from an EMBL/GenBank/DDBJ whole genome shotgun (WGS) entry which is preliminary data.</text>
</comment>
<gene>
    <name evidence="4" type="ORF">DU000_00830</name>
</gene>
<dbReference type="CDD" id="cd06234">
    <property type="entry name" value="M14_PaCCP-like"/>
    <property type="match status" value="1"/>
</dbReference>
<comment type="cofactor">
    <cofactor evidence="1">
        <name>Zn(2+)</name>
        <dbReference type="ChEBI" id="CHEBI:29105"/>
    </cofactor>
</comment>
<dbReference type="InterPro" id="IPR050821">
    <property type="entry name" value="Cytosolic_carboxypeptidase"/>
</dbReference>
<dbReference type="OrthoDB" id="5490902at2"/>
<evidence type="ECO:0000313" key="4">
    <source>
        <dbReference type="EMBL" id="RCS59320.1"/>
    </source>
</evidence>
<dbReference type="GO" id="GO:0004181">
    <property type="term" value="F:metallocarboxypeptidase activity"/>
    <property type="evidence" value="ECO:0007669"/>
    <property type="project" value="InterPro"/>
</dbReference>
<dbReference type="Proteomes" id="UP000252357">
    <property type="component" value="Unassembled WGS sequence"/>
</dbReference>
<dbReference type="InterPro" id="IPR040626">
    <property type="entry name" value="Pepdidase_M14_N"/>
</dbReference>
<evidence type="ECO:0000256" key="1">
    <source>
        <dbReference type="ARBA" id="ARBA00001947"/>
    </source>
</evidence>
<dbReference type="SMART" id="SM00631">
    <property type="entry name" value="Zn_pept"/>
    <property type="match status" value="1"/>
</dbReference>
<dbReference type="PROSITE" id="PS52035">
    <property type="entry name" value="PEPTIDASE_M14"/>
    <property type="match status" value="1"/>
</dbReference>
<proteinExistence type="inferred from homology"/>
<feature type="active site" description="Proton donor/acceptor" evidence="2">
    <location>
        <position position="343"/>
    </location>
</feature>
<dbReference type="Pfam" id="PF00246">
    <property type="entry name" value="Peptidase_M14"/>
    <property type="match status" value="1"/>
</dbReference>
<evidence type="ECO:0000313" key="5">
    <source>
        <dbReference type="Proteomes" id="UP000252357"/>
    </source>
</evidence>
<dbReference type="GO" id="GO:0008270">
    <property type="term" value="F:zinc ion binding"/>
    <property type="evidence" value="ECO:0007669"/>
    <property type="project" value="InterPro"/>
</dbReference>
<dbReference type="SUPFAM" id="SSF53187">
    <property type="entry name" value="Zn-dependent exopeptidases"/>
    <property type="match status" value="1"/>
</dbReference>
<sequence>MTQQRLTINAQFDGGAITVLAADQPQAIRLALRPDQGVEGPAEFKQWFYFRVWQPACAPLHITLENAAEAAYPSGWPGYQAVASHDRVHWFRVPTRYVDGQLVIDYMPAQATTYFAYFEPYSWERHMQLLGWAQAQPQVQLHDLGLSVQGRPISLLQIGEANPSKKKVWVIARQHPGETMAEWFVEGLLQRLLDVESATSTALAQCVWYVVPNMNPDGAYLGNLRTNAAGANLNREWLAPSLQRSPEVLCVREAIAQTGVDLFLDVHGDEGLPYVFIEGGDSLPSFSEAQRAAQARFFETFLNASPDFQTEQGYPTGADTKTNLSLASKYVGHTHGCLAMTLEMPFKDNANRPDPLVGWNGARSQALGAAVIEPILAALDLPTTN</sequence>
<protein>
    <recommendedName>
        <fullName evidence="3">Peptidase M14 domain-containing protein</fullName>
    </recommendedName>
</protein>
<comment type="similarity">
    <text evidence="2">Belongs to the peptidase M14 family.</text>
</comment>
<dbReference type="Pfam" id="PF18027">
    <property type="entry name" value="Pepdidase_M14_N"/>
    <property type="match status" value="1"/>
</dbReference>
<evidence type="ECO:0000256" key="2">
    <source>
        <dbReference type="PROSITE-ProRule" id="PRU01379"/>
    </source>
</evidence>
<dbReference type="Gene3D" id="3.40.630.10">
    <property type="entry name" value="Zn peptidases"/>
    <property type="match status" value="1"/>
</dbReference>